<dbReference type="RefSeq" id="WP_016184811.1">
    <property type="nucleotide sequence ID" value="NZ_ASWO01000001.1"/>
</dbReference>
<dbReference type="GO" id="GO:0016616">
    <property type="term" value="F:oxidoreductase activity, acting on the CH-OH group of donors, NAD or NADP as acceptor"/>
    <property type="evidence" value="ECO:0007669"/>
    <property type="project" value="UniProtKB-ARBA"/>
</dbReference>
<accession>S0KXR9</accession>
<dbReference type="EMBL" id="ASWO01000001">
    <property type="protein sequence ID" value="EOT87259.1"/>
    <property type="molecule type" value="Genomic_DNA"/>
</dbReference>
<dbReference type="Gene3D" id="3.20.20.100">
    <property type="entry name" value="NADP-dependent oxidoreductase domain"/>
    <property type="match status" value="1"/>
</dbReference>
<dbReference type="PATRIC" id="fig|1140003.3.peg.314"/>
<dbReference type="InterPro" id="IPR020471">
    <property type="entry name" value="AKR"/>
</dbReference>
<keyword evidence="3" id="KW-0560">Oxidoreductase</keyword>
<comment type="caution">
    <text evidence="8">The sequence shown here is derived from an EMBL/GenBank/DDBJ whole genome shotgun (WGS) entry which is preliminary data.</text>
</comment>
<reference evidence="8 9" key="1">
    <citation type="submission" date="2013-03" db="EMBL/GenBank/DDBJ databases">
        <title>The Genome Sequence of Enterococcus sulfureus ATCC_49903 (PacBio/Illumina hybrid assembly).</title>
        <authorList>
            <consortium name="The Broad Institute Genomics Platform"/>
            <consortium name="The Broad Institute Genome Sequencing Center for Infectious Disease"/>
            <person name="Earl A."/>
            <person name="Russ C."/>
            <person name="Gilmore M."/>
            <person name="Surin D."/>
            <person name="Walker B."/>
            <person name="Young S."/>
            <person name="Zeng Q."/>
            <person name="Gargeya S."/>
            <person name="Fitzgerald M."/>
            <person name="Haas B."/>
            <person name="Abouelleil A."/>
            <person name="Allen A.W."/>
            <person name="Alvarado L."/>
            <person name="Arachchi H.M."/>
            <person name="Berlin A.M."/>
            <person name="Chapman S.B."/>
            <person name="Gainer-Dewar J."/>
            <person name="Goldberg J."/>
            <person name="Griggs A."/>
            <person name="Gujja S."/>
            <person name="Hansen M."/>
            <person name="Howarth C."/>
            <person name="Imamovic A."/>
            <person name="Ireland A."/>
            <person name="Larimer J."/>
            <person name="McCowan C."/>
            <person name="Murphy C."/>
            <person name="Pearson M."/>
            <person name="Poon T.W."/>
            <person name="Priest M."/>
            <person name="Roberts A."/>
            <person name="Saif S."/>
            <person name="Shea T."/>
            <person name="Sisk P."/>
            <person name="Sykes S."/>
            <person name="Wortman J."/>
            <person name="Nusbaum C."/>
            <person name="Birren B."/>
        </authorList>
    </citation>
    <scope>NUCLEOTIDE SEQUENCE [LARGE SCALE GENOMIC DNA]</scope>
    <source>
        <strain evidence="8 9">ATCC 49903</strain>
    </source>
</reference>
<evidence type="ECO:0000256" key="5">
    <source>
        <dbReference type="PIRSR" id="PIRSR000097-2"/>
    </source>
</evidence>
<dbReference type="InterPro" id="IPR023210">
    <property type="entry name" value="NADP_OxRdtase_dom"/>
</dbReference>
<gene>
    <name evidence="8" type="ORF">I573_00315</name>
</gene>
<dbReference type="Proteomes" id="UP000015961">
    <property type="component" value="Unassembled WGS sequence"/>
</dbReference>
<dbReference type="Pfam" id="PF00248">
    <property type="entry name" value="Aldo_ket_red"/>
    <property type="match status" value="1"/>
</dbReference>
<dbReference type="STRING" id="1140003.OMY_00320"/>
<evidence type="ECO:0000313" key="9">
    <source>
        <dbReference type="Proteomes" id="UP000015961"/>
    </source>
</evidence>
<dbReference type="PROSITE" id="PS00063">
    <property type="entry name" value="ALDOKETO_REDUCTASE_3"/>
    <property type="match status" value="1"/>
</dbReference>
<dbReference type="FunFam" id="3.20.20.100:FF:000002">
    <property type="entry name" value="2,5-diketo-D-gluconic acid reductase A"/>
    <property type="match status" value="1"/>
</dbReference>
<feature type="active site" description="Proton donor" evidence="4">
    <location>
        <position position="57"/>
    </location>
</feature>
<evidence type="ECO:0000256" key="4">
    <source>
        <dbReference type="PIRSR" id="PIRSR000097-1"/>
    </source>
</evidence>
<evidence type="ECO:0000259" key="7">
    <source>
        <dbReference type="Pfam" id="PF00248"/>
    </source>
</evidence>
<dbReference type="PANTHER" id="PTHR43827:SF3">
    <property type="entry name" value="NADP-DEPENDENT OXIDOREDUCTASE DOMAIN-CONTAINING PROTEIN"/>
    <property type="match status" value="1"/>
</dbReference>
<dbReference type="eggNOG" id="COG0656">
    <property type="taxonomic scope" value="Bacteria"/>
</dbReference>
<evidence type="ECO:0000256" key="1">
    <source>
        <dbReference type="ARBA" id="ARBA00007905"/>
    </source>
</evidence>
<feature type="domain" description="NADP-dependent oxidoreductase" evidence="7">
    <location>
        <begin position="15"/>
        <end position="267"/>
    </location>
</feature>
<dbReference type="AlphaFoldDB" id="S0KXR9"/>
<keyword evidence="2" id="KW-0521">NADP</keyword>
<dbReference type="PRINTS" id="PR00069">
    <property type="entry name" value="ALDKETRDTASE"/>
</dbReference>
<dbReference type="PANTHER" id="PTHR43827">
    <property type="entry name" value="2,5-DIKETO-D-GLUCONIC ACID REDUCTASE"/>
    <property type="match status" value="1"/>
</dbReference>
<dbReference type="CDD" id="cd19071">
    <property type="entry name" value="AKR_AKR1-5-like"/>
    <property type="match status" value="1"/>
</dbReference>
<proteinExistence type="inferred from homology"/>
<evidence type="ECO:0000313" key="8">
    <source>
        <dbReference type="EMBL" id="EOT87259.1"/>
    </source>
</evidence>
<name>S0KXR9_9ENTE</name>
<organism evidence="8 9">
    <name type="scientific">Enterococcus sulfureus ATCC 49903</name>
    <dbReference type="NCBI Taxonomy" id="1140003"/>
    <lineage>
        <taxon>Bacteria</taxon>
        <taxon>Bacillati</taxon>
        <taxon>Bacillota</taxon>
        <taxon>Bacilli</taxon>
        <taxon>Lactobacillales</taxon>
        <taxon>Enterococcaceae</taxon>
        <taxon>Enterococcus</taxon>
    </lineage>
</organism>
<evidence type="ECO:0000256" key="3">
    <source>
        <dbReference type="ARBA" id="ARBA00023002"/>
    </source>
</evidence>
<dbReference type="OrthoDB" id="191683at2"/>
<dbReference type="InterPro" id="IPR018170">
    <property type="entry name" value="Aldo/ket_reductase_CS"/>
</dbReference>
<protein>
    <recommendedName>
        <fullName evidence="7">NADP-dependent oxidoreductase domain-containing protein</fullName>
    </recommendedName>
</protein>
<evidence type="ECO:0000256" key="2">
    <source>
        <dbReference type="ARBA" id="ARBA00022857"/>
    </source>
</evidence>
<evidence type="ECO:0000256" key="6">
    <source>
        <dbReference type="PIRSR" id="PIRSR000097-3"/>
    </source>
</evidence>
<dbReference type="PROSITE" id="PS00798">
    <property type="entry name" value="ALDOKETO_REDUCTASE_1"/>
    <property type="match status" value="1"/>
</dbReference>
<dbReference type="PIRSF" id="PIRSF000097">
    <property type="entry name" value="AKR"/>
    <property type="match status" value="1"/>
</dbReference>
<feature type="site" description="Lowers pKa of active site Tyr" evidence="6">
    <location>
        <position position="82"/>
    </location>
</feature>
<feature type="binding site" evidence="5">
    <location>
        <position position="118"/>
    </location>
    <ligand>
        <name>substrate</name>
    </ligand>
</feature>
<sequence>MEYVTLNTGIQLPVIGSGTNTFGKVDHQYMGEINDDTSEILDAIALGYRHFDTAIMYRNERVVGKALKESGLDRKEFFITSKIPGEEQYYRDEQAVHEGVQQSLAALDTDYIDLYLIHHPWDNNDQIALVWRVLESYVEKGILKAIGVSNFSPEQLDALMKHSTIKPAINQIESHPGKWNQEWIDFCLNHHVVPEAWGPLTRVSDEAKHTLSMIGDYYGKTWAQVILRYQLDQGVVVIPKSHHHGRQKQNLELFDFELTPKDRETIATL</sequence>
<keyword evidence="9" id="KW-1185">Reference proteome</keyword>
<comment type="similarity">
    <text evidence="1">Belongs to the aldo/keto reductase family.</text>
</comment>
<dbReference type="SUPFAM" id="SSF51430">
    <property type="entry name" value="NAD(P)-linked oxidoreductase"/>
    <property type="match status" value="1"/>
</dbReference>
<dbReference type="InterPro" id="IPR036812">
    <property type="entry name" value="NAD(P)_OxRdtase_dom_sf"/>
</dbReference>